<reference evidence="1" key="1">
    <citation type="journal article" date="2022" name="Int. J. Mol. Sci.">
        <title>Draft Genome of Tanacetum Coccineum: Genomic Comparison of Closely Related Tanacetum-Family Plants.</title>
        <authorList>
            <person name="Yamashiro T."/>
            <person name="Shiraishi A."/>
            <person name="Nakayama K."/>
            <person name="Satake H."/>
        </authorList>
    </citation>
    <scope>NUCLEOTIDE SEQUENCE</scope>
</reference>
<accession>A0ABQ5BNJ5</accession>
<evidence type="ECO:0000313" key="2">
    <source>
        <dbReference type="Proteomes" id="UP001151760"/>
    </source>
</evidence>
<evidence type="ECO:0008006" key="3">
    <source>
        <dbReference type="Google" id="ProtNLM"/>
    </source>
</evidence>
<sequence>MHAPMQSHLKLAFRVLRHLKNSPGKGITFNKSSGMDLNIYVDSDWAKCKVTRKVVSGYSVFLGNSLANWKSKKESELAKYSAKAEYRALNLVTCEVKWIMKILNELNVKVSLPVIINYDNSSAIQIATNTVFHERTKHFEIELFFLREKVVAGIVKAVKVKSADNVADVFTKGLSMDDHNKFCRMLKLKEFRETFLKHMEIMLMLYS</sequence>
<proteinExistence type="predicted"/>
<keyword evidence="2" id="KW-1185">Reference proteome</keyword>
<dbReference type="CDD" id="cd09272">
    <property type="entry name" value="RNase_HI_RT_Ty1"/>
    <property type="match status" value="1"/>
</dbReference>
<evidence type="ECO:0000313" key="1">
    <source>
        <dbReference type="EMBL" id="GJT16148.1"/>
    </source>
</evidence>
<name>A0ABQ5BNJ5_9ASTR</name>
<protein>
    <recommendedName>
        <fullName evidence="3">Copia protein</fullName>
    </recommendedName>
</protein>
<comment type="caution">
    <text evidence="1">The sequence shown here is derived from an EMBL/GenBank/DDBJ whole genome shotgun (WGS) entry which is preliminary data.</text>
</comment>
<dbReference type="PANTHER" id="PTHR11439">
    <property type="entry name" value="GAG-POL-RELATED RETROTRANSPOSON"/>
    <property type="match status" value="1"/>
</dbReference>
<dbReference type="EMBL" id="BQNB010013452">
    <property type="protein sequence ID" value="GJT16148.1"/>
    <property type="molecule type" value="Genomic_DNA"/>
</dbReference>
<gene>
    <name evidence="1" type="ORF">Tco_0874854</name>
</gene>
<reference evidence="1" key="2">
    <citation type="submission" date="2022-01" db="EMBL/GenBank/DDBJ databases">
        <authorList>
            <person name="Yamashiro T."/>
            <person name="Shiraishi A."/>
            <person name="Satake H."/>
            <person name="Nakayama K."/>
        </authorList>
    </citation>
    <scope>NUCLEOTIDE SEQUENCE</scope>
</reference>
<organism evidence="1 2">
    <name type="scientific">Tanacetum coccineum</name>
    <dbReference type="NCBI Taxonomy" id="301880"/>
    <lineage>
        <taxon>Eukaryota</taxon>
        <taxon>Viridiplantae</taxon>
        <taxon>Streptophyta</taxon>
        <taxon>Embryophyta</taxon>
        <taxon>Tracheophyta</taxon>
        <taxon>Spermatophyta</taxon>
        <taxon>Magnoliopsida</taxon>
        <taxon>eudicotyledons</taxon>
        <taxon>Gunneridae</taxon>
        <taxon>Pentapetalae</taxon>
        <taxon>asterids</taxon>
        <taxon>campanulids</taxon>
        <taxon>Asterales</taxon>
        <taxon>Asteraceae</taxon>
        <taxon>Asteroideae</taxon>
        <taxon>Anthemideae</taxon>
        <taxon>Anthemidinae</taxon>
        <taxon>Tanacetum</taxon>
    </lineage>
</organism>
<dbReference type="Proteomes" id="UP001151760">
    <property type="component" value="Unassembled WGS sequence"/>
</dbReference>
<dbReference type="PANTHER" id="PTHR11439:SF512">
    <property type="entry name" value="RNA-DIRECTED DNA POLYMERASE"/>
    <property type="match status" value="1"/>
</dbReference>